<dbReference type="PROSITE" id="PS00375">
    <property type="entry name" value="UDPGT"/>
    <property type="match status" value="1"/>
</dbReference>
<evidence type="ECO:0000313" key="9">
    <source>
        <dbReference type="Proteomes" id="UP000077755"/>
    </source>
</evidence>
<sequence>MNPKRNLSIKVVMFPWLGHGHISPFLELAKKLSSRNFKIYICSTPANLNPIRNKLHDCTSNIELIEFSLPSLPQLPPHYHTTNGLPPHLMKTLTKAFVSASSKFSQIINSLSPDLVIYDICLPSVPKLAAAYQIPAVHFLTSGAATVSYMFRLLKNLQTPFPSTSVFLKDSELRKMAEAHPGEGQEDKDRVLDCIMDTKDILLIKSSRNIEGKYLDCLSTLINKKIVPVGPLVQDVHVHDQENDDEDVMKWLNKKDACSTVYVSFGTESYLSRKGVEELAYGLELSNLNFIWVLKFPGGDKALEVLPEGFLERTGDRSKVVEGWAPQAKILRHSSIAGFVSHCGWSSVMESLSFGVPVIAMPLQNDQPLNARLAVELGFGLEVEKDEKFEFGREEVARVVTQVVVDKGGENMRRKAQQLSEEMKVRGEREIDSAIKQLKTLVQNNRAM</sequence>
<dbReference type="GO" id="GO:0008194">
    <property type="term" value="F:UDP-glycosyltransferase activity"/>
    <property type="evidence" value="ECO:0007669"/>
    <property type="project" value="InterPro"/>
</dbReference>
<keyword evidence="5" id="KW-0414">Isoprene biosynthesis</keyword>
<evidence type="ECO:0000256" key="7">
    <source>
        <dbReference type="RuleBase" id="RU362057"/>
    </source>
</evidence>
<evidence type="ECO:0000313" key="8">
    <source>
        <dbReference type="EMBL" id="WOG83373.1"/>
    </source>
</evidence>
<dbReference type="EMBL" id="CP093343">
    <property type="protein sequence ID" value="WOG83373.1"/>
    <property type="molecule type" value="Genomic_DNA"/>
</dbReference>
<reference evidence="8" key="2">
    <citation type="submission" date="2022-03" db="EMBL/GenBank/DDBJ databases">
        <title>Draft title - Genomic analysis of global carrot germplasm unveils the trajectory of domestication and the origin of high carotenoid orange carrot.</title>
        <authorList>
            <person name="Iorizzo M."/>
            <person name="Ellison S."/>
            <person name="Senalik D."/>
            <person name="Macko-Podgorni A."/>
            <person name="Grzebelus D."/>
            <person name="Bostan H."/>
            <person name="Rolling W."/>
            <person name="Curaba J."/>
            <person name="Simon P."/>
        </authorList>
    </citation>
    <scope>NUCLEOTIDE SEQUENCE</scope>
    <source>
        <tissue evidence="8">Leaf</tissue>
    </source>
</reference>
<accession>A0AAF0W807</accession>
<dbReference type="FunFam" id="3.40.50.2000:FF:000060">
    <property type="entry name" value="Glycosyltransferase"/>
    <property type="match status" value="1"/>
</dbReference>
<dbReference type="EC" id="2.4.1.-" evidence="7"/>
<dbReference type="AlphaFoldDB" id="A0AAF0W807"/>
<evidence type="ECO:0000256" key="5">
    <source>
        <dbReference type="ARBA" id="ARBA00023229"/>
    </source>
</evidence>
<evidence type="ECO:0000256" key="6">
    <source>
        <dbReference type="RuleBase" id="RU003718"/>
    </source>
</evidence>
<dbReference type="Proteomes" id="UP000077755">
    <property type="component" value="Chromosome 1"/>
</dbReference>
<evidence type="ECO:0000256" key="1">
    <source>
        <dbReference type="ARBA" id="ARBA00004721"/>
    </source>
</evidence>
<dbReference type="Pfam" id="PF00201">
    <property type="entry name" value="UDPGT"/>
    <property type="match status" value="1"/>
</dbReference>
<dbReference type="InterPro" id="IPR035595">
    <property type="entry name" value="UDP_glycos_trans_CS"/>
</dbReference>
<keyword evidence="9" id="KW-1185">Reference proteome</keyword>
<comment type="pathway">
    <text evidence="1">Secondary metabolite biosynthesis; terpenoid biosynthesis.</text>
</comment>
<dbReference type="CDD" id="cd03784">
    <property type="entry name" value="GT1_Gtf-like"/>
    <property type="match status" value="1"/>
</dbReference>
<organism evidence="8 9">
    <name type="scientific">Daucus carota subsp. sativus</name>
    <name type="common">Carrot</name>
    <dbReference type="NCBI Taxonomy" id="79200"/>
    <lineage>
        <taxon>Eukaryota</taxon>
        <taxon>Viridiplantae</taxon>
        <taxon>Streptophyta</taxon>
        <taxon>Embryophyta</taxon>
        <taxon>Tracheophyta</taxon>
        <taxon>Spermatophyta</taxon>
        <taxon>Magnoliopsida</taxon>
        <taxon>eudicotyledons</taxon>
        <taxon>Gunneridae</taxon>
        <taxon>Pentapetalae</taxon>
        <taxon>asterids</taxon>
        <taxon>campanulids</taxon>
        <taxon>Apiales</taxon>
        <taxon>Apiaceae</taxon>
        <taxon>Apioideae</taxon>
        <taxon>Scandiceae</taxon>
        <taxon>Daucinae</taxon>
        <taxon>Daucus</taxon>
        <taxon>Daucus sect. Daucus</taxon>
    </lineage>
</organism>
<name>A0AAF0W807_DAUCS</name>
<evidence type="ECO:0000256" key="2">
    <source>
        <dbReference type="ARBA" id="ARBA00009995"/>
    </source>
</evidence>
<evidence type="ECO:0000256" key="3">
    <source>
        <dbReference type="ARBA" id="ARBA00022676"/>
    </source>
</evidence>
<reference evidence="8" key="1">
    <citation type="journal article" date="2016" name="Nat. Genet.">
        <title>A high-quality carrot genome assembly provides new insights into carotenoid accumulation and asterid genome evolution.</title>
        <authorList>
            <person name="Iorizzo M."/>
            <person name="Ellison S."/>
            <person name="Senalik D."/>
            <person name="Zeng P."/>
            <person name="Satapoomin P."/>
            <person name="Huang J."/>
            <person name="Bowman M."/>
            <person name="Iovene M."/>
            <person name="Sanseverino W."/>
            <person name="Cavagnaro P."/>
            <person name="Yildiz M."/>
            <person name="Macko-Podgorni A."/>
            <person name="Moranska E."/>
            <person name="Grzebelus E."/>
            <person name="Grzebelus D."/>
            <person name="Ashrafi H."/>
            <person name="Zheng Z."/>
            <person name="Cheng S."/>
            <person name="Spooner D."/>
            <person name="Van Deynze A."/>
            <person name="Simon P."/>
        </authorList>
    </citation>
    <scope>NUCLEOTIDE SEQUENCE</scope>
    <source>
        <tissue evidence="8">Leaf</tissue>
    </source>
</reference>
<dbReference type="SUPFAM" id="SSF53756">
    <property type="entry name" value="UDP-Glycosyltransferase/glycogen phosphorylase"/>
    <property type="match status" value="1"/>
</dbReference>
<comment type="similarity">
    <text evidence="2 6">Belongs to the UDP-glycosyltransferase family.</text>
</comment>
<keyword evidence="4 6" id="KW-0808">Transferase</keyword>
<dbReference type="Gene3D" id="3.40.50.2000">
    <property type="entry name" value="Glycogen Phosphorylase B"/>
    <property type="match status" value="2"/>
</dbReference>
<gene>
    <name evidence="8" type="ORF">DCAR_0102548</name>
</gene>
<dbReference type="InterPro" id="IPR002213">
    <property type="entry name" value="UDP_glucos_trans"/>
</dbReference>
<keyword evidence="3 6" id="KW-0328">Glycosyltransferase</keyword>
<proteinExistence type="inferred from homology"/>
<protein>
    <recommendedName>
        <fullName evidence="7">Glycosyltransferase</fullName>
        <ecNumber evidence="7">2.4.1.-</ecNumber>
    </recommendedName>
</protein>
<dbReference type="PANTHER" id="PTHR48044">
    <property type="entry name" value="GLYCOSYLTRANSFERASE"/>
    <property type="match status" value="1"/>
</dbReference>
<dbReference type="GO" id="GO:0016138">
    <property type="term" value="P:glycoside biosynthetic process"/>
    <property type="evidence" value="ECO:0007669"/>
    <property type="project" value="UniProtKB-ARBA"/>
</dbReference>
<evidence type="ECO:0000256" key="4">
    <source>
        <dbReference type="ARBA" id="ARBA00022679"/>
    </source>
</evidence>
<dbReference type="PANTHER" id="PTHR48044:SF29">
    <property type="entry name" value="GLYCOSYLTRANSFERASE"/>
    <property type="match status" value="1"/>
</dbReference>
<dbReference type="GO" id="GO:0008299">
    <property type="term" value="P:isoprenoid biosynthetic process"/>
    <property type="evidence" value="ECO:0007669"/>
    <property type="project" value="UniProtKB-KW"/>
</dbReference>